<reference evidence="1" key="1">
    <citation type="journal article" date="2022" name="bioRxiv">
        <title>Sequencing and chromosome-scale assembly of the giantPleurodeles waltlgenome.</title>
        <authorList>
            <person name="Brown T."/>
            <person name="Elewa A."/>
            <person name="Iarovenko S."/>
            <person name="Subramanian E."/>
            <person name="Araus A.J."/>
            <person name="Petzold A."/>
            <person name="Susuki M."/>
            <person name="Suzuki K.-i.T."/>
            <person name="Hayashi T."/>
            <person name="Toyoda A."/>
            <person name="Oliveira C."/>
            <person name="Osipova E."/>
            <person name="Leigh N.D."/>
            <person name="Simon A."/>
            <person name="Yun M.H."/>
        </authorList>
    </citation>
    <scope>NUCLEOTIDE SEQUENCE</scope>
    <source>
        <strain evidence="1">20211129_DDA</strain>
        <tissue evidence="1">Liver</tissue>
    </source>
</reference>
<organism evidence="1 2">
    <name type="scientific">Pleurodeles waltl</name>
    <name type="common">Iberian ribbed newt</name>
    <dbReference type="NCBI Taxonomy" id="8319"/>
    <lineage>
        <taxon>Eukaryota</taxon>
        <taxon>Metazoa</taxon>
        <taxon>Chordata</taxon>
        <taxon>Craniata</taxon>
        <taxon>Vertebrata</taxon>
        <taxon>Euteleostomi</taxon>
        <taxon>Amphibia</taxon>
        <taxon>Batrachia</taxon>
        <taxon>Caudata</taxon>
        <taxon>Salamandroidea</taxon>
        <taxon>Salamandridae</taxon>
        <taxon>Pleurodelinae</taxon>
        <taxon>Pleurodeles</taxon>
    </lineage>
</organism>
<sequence length="92" mass="9954">MEGKGEGPEHTVHSSAEDQEVLWCRLSTLDEQQIELQARGGHNNLRIRGVPRGAEGDDVLFLSRVLLGSVGSAADRAPLVLDRVHRIAMAAS</sequence>
<proteinExistence type="predicted"/>
<keyword evidence="2" id="KW-1185">Reference proteome</keyword>
<dbReference type="EMBL" id="JANPWB010000012">
    <property type="protein sequence ID" value="KAJ1117631.1"/>
    <property type="molecule type" value="Genomic_DNA"/>
</dbReference>
<evidence type="ECO:0000313" key="2">
    <source>
        <dbReference type="Proteomes" id="UP001066276"/>
    </source>
</evidence>
<gene>
    <name evidence="1" type="ORF">NDU88_005828</name>
</gene>
<name>A0AAV7NNX7_PLEWA</name>
<accession>A0AAV7NNX7</accession>
<comment type="caution">
    <text evidence="1">The sequence shown here is derived from an EMBL/GenBank/DDBJ whole genome shotgun (WGS) entry which is preliminary data.</text>
</comment>
<dbReference type="Proteomes" id="UP001066276">
    <property type="component" value="Chromosome 8"/>
</dbReference>
<evidence type="ECO:0000313" key="1">
    <source>
        <dbReference type="EMBL" id="KAJ1117631.1"/>
    </source>
</evidence>
<dbReference type="AlphaFoldDB" id="A0AAV7NNX7"/>
<protein>
    <submittedName>
        <fullName evidence="1">Uncharacterized protein</fullName>
    </submittedName>
</protein>